<proteinExistence type="predicted"/>
<comment type="caution">
    <text evidence="3">The sequence shown here is derived from an EMBL/GenBank/DDBJ whole genome shotgun (WGS) entry which is preliminary data.</text>
</comment>
<dbReference type="Pfam" id="PF16036">
    <property type="entry name" value="Chalcone_3"/>
    <property type="match status" value="1"/>
</dbReference>
<feature type="signal peptide" evidence="1">
    <location>
        <begin position="1"/>
        <end position="26"/>
    </location>
</feature>
<dbReference type="Proteomes" id="UP000037530">
    <property type="component" value="Unassembled WGS sequence"/>
</dbReference>
<keyword evidence="1" id="KW-0732">Signal</keyword>
<evidence type="ECO:0000313" key="4">
    <source>
        <dbReference type="Proteomes" id="UP000037530"/>
    </source>
</evidence>
<sequence>MRVKTIINALSSLLLMLYTQTSYASAAQASLEWKNWSMVGQAQLSVLFFDVYQSRLLTPNGVYQSSDDISPHPLALAIDYQRDISSRQLLEATDEQWEKLGYQTPMRKQWLVQLKSIFPDIKKGQQLAYVTDGQTGQFYYQHKGQVDAIGTISDETLNDAFLAIWLSPNTQYPKLRKQLIGVK</sequence>
<dbReference type="AlphaFoldDB" id="A0A0M0HWG1"/>
<evidence type="ECO:0000256" key="1">
    <source>
        <dbReference type="SAM" id="SignalP"/>
    </source>
</evidence>
<keyword evidence="4" id="KW-1185">Reference proteome</keyword>
<accession>A0A0M0HWG1</accession>
<dbReference type="EMBL" id="LHPI01000019">
    <property type="protein sequence ID" value="KOO06212.1"/>
    <property type="molecule type" value="Genomic_DNA"/>
</dbReference>
<reference evidence="4" key="1">
    <citation type="submission" date="2015-08" db="EMBL/GenBank/DDBJ databases">
        <title>Vibrio galatheae sp. nov., a novel member of the Vibrionaceae family isolated from the Solomon Islands.</title>
        <authorList>
            <person name="Giubergia S."/>
            <person name="Machado H."/>
            <person name="Mateiu R.V."/>
            <person name="Gram L."/>
        </authorList>
    </citation>
    <scope>NUCLEOTIDE SEQUENCE [LARGE SCALE GENOMIC DNA]</scope>
    <source>
        <strain evidence="4">DSM 19134</strain>
    </source>
</reference>
<organism evidence="3 4">
    <name type="scientific">Vibrio hepatarius</name>
    <dbReference type="NCBI Taxonomy" id="171383"/>
    <lineage>
        <taxon>Bacteria</taxon>
        <taxon>Pseudomonadati</taxon>
        <taxon>Pseudomonadota</taxon>
        <taxon>Gammaproteobacteria</taxon>
        <taxon>Vibrionales</taxon>
        <taxon>Vibrionaceae</taxon>
        <taxon>Vibrio</taxon>
        <taxon>Vibrio oreintalis group</taxon>
    </lineage>
</organism>
<dbReference type="PATRIC" id="fig|171383.3.peg.3491"/>
<dbReference type="RefSeq" id="WP_053410288.1">
    <property type="nucleotide sequence ID" value="NZ_LHPI01000019.1"/>
</dbReference>
<dbReference type="InterPro" id="IPR016087">
    <property type="entry name" value="Chalcone_isomerase"/>
</dbReference>
<evidence type="ECO:0000259" key="2">
    <source>
        <dbReference type="Pfam" id="PF16036"/>
    </source>
</evidence>
<name>A0A0M0HWG1_9VIBR</name>
<protein>
    <recommendedName>
        <fullName evidence="2">Chalcone isomerase domain-containing protein</fullName>
    </recommendedName>
</protein>
<gene>
    <name evidence="3" type="ORF">AKJ31_17080</name>
</gene>
<feature type="chain" id="PRO_5005600325" description="Chalcone isomerase domain-containing protein" evidence="1">
    <location>
        <begin position="27"/>
        <end position="183"/>
    </location>
</feature>
<feature type="domain" description="Chalcone isomerase" evidence="2">
    <location>
        <begin position="29"/>
        <end position="181"/>
    </location>
</feature>
<evidence type="ECO:0000313" key="3">
    <source>
        <dbReference type="EMBL" id="KOO06212.1"/>
    </source>
</evidence>
<dbReference type="STRING" id="171383.AKJ31_17080"/>